<keyword evidence="7 8" id="KW-0472">Membrane</keyword>
<dbReference type="OrthoDB" id="42657at2759"/>
<feature type="transmembrane region" description="Helical" evidence="8">
    <location>
        <begin position="118"/>
        <end position="140"/>
    </location>
</feature>
<accession>A0A165CTW2</accession>
<evidence type="ECO:0000256" key="7">
    <source>
        <dbReference type="ARBA" id="ARBA00023136"/>
    </source>
</evidence>
<sequence>MAIEEVQLEVPLENRNDAGKLSLAEEQERQWSVDRKWTTSRAELWAYYIYYIGDNGLAGLNFGPSQFQNLLYLAGWDQADPTRSTPCVGDAVCVLPFAGSIRDVIGAWADYGTWRPNILTAFTAVAIAVSFGWLGVANAAKWQAAVGLYIVGLITYQGTITFWTAAFPALARNLPHVQEERGKLASGVVTREQYDLTESLARNMVQNIAFAVQSAGELVILAVMVGILNGLRSDASTENNTWAFSVLIAFAGGVWLLCALPWVFLEKKRPGNDLPPGASMVTIGFVQTYVAFRQCLKLKQTFIYLVFYFLMGDALNTTVTVIGTIQNEIVYYSTLQLTYLLIVGIFTQLIGIYAFWRVQKHFQLSTKTMLIFNCIWIILLALWGLIGVWTPNFGFKHVWEIWAYQAYYGMMVCPWYAYSMTFVSEVIPHGKEFLFYALFSIIGKTSSFIGPFVTSAIIDRANGNNSMAFAFLFALTMVSVLILFVIDVPKSKRECEAFLQAEAEQEGLEVKHGD</sequence>
<dbReference type="SUPFAM" id="SSF103473">
    <property type="entry name" value="MFS general substrate transporter"/>
    <property type="match status" value="1"/>
</dbReference>
<dbReference type="Proteomes" id="UP000076842">
    <property type="component" value="Unassembled WGS sequence"/>
</dbReference>
<dbReference type="AlphaFoldDB" id="A0A165CTW2"/>
<evidence type="ECO:0000313" key="10">
    <source>
        <dbReference type="Proteomes" id="UP000076842"/>
    </source>
</evidence>
<feature type="transmembrane region" description="Helical" evidence="8">
    <location>
        <begin position="302"/>
        <end position="325"/>
    </location>
</feature>
<comment type="function">
    <text evidence="8">Vacuolar effluxer which mediate the efflux of amino acids resulting from autophagic degradation. The release of autophagic amino acids allows the maintenance of protein synthesis and viability during nitrogen starvation.</text>
</comment>
<feature type="transmembrane region" description="Helical" evidence="8">
    <location>
        <begin position="466"/>
        <end position="486"/>
    </location>
</feature>
<reference evidence="9 10" key="1">
    <citation type="journal article" date="2016" name="Mol. Biol. Evol.">
        <title>Comparative Genomics of Early-Diverging Mushroom-Forming Fungi Provides Insights into the Origins of Lignocellulose Decay Capabilities.</title>
        <authorList>
            <person name="Nagy L.G."/>
            <person name="Riley R."/>
            <person name="Tritt A."/>
            <person name="Adam C."/>
            <person name="Daum C."/>
            <person name="Floudas D."/>
            <person name="Sun H."/>
            <person name="Yadav J.S."/>
            <person name="Pangilinan J."/>
            <person name="Larsson K.H."/>
            <person name="Matsuura K."/>
            <person name="Barry K."/>
            <person name="Labutti K."/>
            <person name="Kuo R."/>
            <person name="Ohm R.A."/>
            <person name="Bhattacharya S.S."/>
            <person name="Shirouzu T."/>
            <person name="Yoshinaga Y."/>
            <person name="Martin F.M."/>
            <person name="Grigoriev I.V."/>
            <person name="Hibbett D.S."/>
        </authorList>
    </citation>
    <scope>NUCLEOTIDE SEQUENCE [LARGE SCALE GENOMIC DNA]</scope>
    <source>
        <strain evidence="9 10">HHB12733</strain>
    </source>
</reference>
<evidence type="ECO:0000256" key="2">
    <source>
        <dbReference type="ARBA" id="ARBA00006978"/>
    </source>
</evidence>
<dbReference type="Gene3D" id="1.20.1250.20">
    <property type="entry name" value="MFS general substrate transporter like domains"/>
    <property type="match status" value="2"/>
</dbReference>
<evidence type="ECO:0000256" key="6">
    <source>
        <dbReference type="ARBA" id="ARBA00023006"/>
    </source>
</evidence>
<keyword evidence="8" id="KW-0926">Vacuole</keyword>
<keyword evidence="6 8" id="KW-0072">Autophagy</keyword>
<evidence type="ECO:0000256" key="3">
    <source>
        <dbReference type="ARBA" id="ARBA00022448"/>
    </source>
</evidence>
<evidence type="ECO:0000256" key="5">
    <source>
        <dbReference type="ARBA" id="ARBA00022989"/>
    </source>
</evidence>
<dbReference type="InParanoid" id="A0A165CTW2"/>
<comment type="similarity">
    <text evidence="2 8">Belongs to the ATG22 family.</text>
</comment>
<evidence type="ECO:0000256" key="8">
    <source>
        <dbReference type="RuleBase" id="RU363073"/>
    </source>
</evidence>
<dbReference type="STRING" id="1353952.A0A165CTW2"/>
<dbReference type="InterPro" id="IPR036259">
    <property type="entry name" value="MFS_trans_sf"/>
</dbReference>
<dbReference type="GO" id="GO:0005774">
    <property type="term" value="C:vacuolar membrane"/>
    <property type="evidence" value="ECO:0007669"/>
    <property type="project" value="UniProtKB-SubCell"/>
</dbReference>
<dbReference type="PANTHER" id="PTHR23519">
    <property type="entry name" value="AUTOPHAGY-RELATED PROTEIN 22"/>
    <property type="match status" value="1"/>
</dbReference>
<dbReference type="EMBL" id="KV424110">
    <property type="protein sequence ID" value="KZT51390.1"/>
    <property type="molecule type" value="Genomic_DNA"/>
</dbReference>
<keyword evidence="10" id="KW-1185">Reference proteome</keyword>
<comment type="subcellular location">
    <subcellularLocation>
        <location evidence="1 8">Vacuole membrane</location>
        <topology evidence="1 8">Multi-pass membrane protein</topology>
    </subcellularLocation>
</comment>
<dbReference type="GO" id="GO:0006865">
    <property type="term" value="P:amino acid transport"/>
    <property type="evidence" value="ECO:0007669"/>
    <property type="project" value="UniProtKB-KW"/>
</dbReference>
<feature type="transmembrane region" description="Helical" evidence="8">
    <location>
        <begin position="208"/>
        <end position="230"/>
    </location>
</feature>
<keyword evidence="5 8" id="KW-1133">Transmembrane helix</keyword>
<gene>
    <name evidence="9" type="ORF">CALCODRAFT_525677</name>
</gene>
<dbReference type="GO" id="GO:0006914">
    <property type="term" value="P:autophagy"/>
    <property type="evidence" value="ECO:0007669"/>
    <property type="project" value="UniProtKB-KW"/>
</dbReference>
<keyword evidence="3 8" id="KW-0813">Transport</keyword>
<protein>
    <recommendedName>
        <fullName evidence="8">Autophagy-related protein</fullName>
    </recommendedName>
</protein>
<keyword evidence="4 8" id="KW-0812">Transmembrane</keyword>
<feature type="transmembrane region" description="Helical" evidence="8">
    <location>
        <begin position="242"/>
        <end position="265"/>
    </location>
</feature>
<evidence type="ECO:0000313" key="9">
    <source>
        <dbReference type="EMBL" id="KZT51390.1"/>
    </source>
</evidence>
<dbReference type="Pfam" id="PF11700">
    <property type="entry name" value="ATG22"/>
    <property type="match status" value="1"/>
</dbReference>
<dbReference type="PANTHER" id="PTHR23519:SF5">
    <property type="entry name" value="AUTOPHAGY-RELATED PROTEIN"/>
    <property type="match status" value="1"/>
</dbReference>
<feature type="transmembrane region" description="Helical" evidence="8">
    <location>
        <begin position="433"/>
        <end position="454"/>
    </location>
</feature>
<keyword evidence="8" id="KW-0029">Amino-acid transport</keyword>
<dbReference type="InterPro" id="IPR050495">
    <property type="entry name" value="ATG22/LtaA_families"/>
</dbReference>
<feature type="transmembrane region" description="Helical" evidence="8">
    <location>
        <begin position="146"/>
        <end position="171"/>
    </location>
</feature>
<feature type="transmembrane region" description="Helical" evidence="8">
    <location>
        <begin position="368"/>
        <end position="389"/>
    </location>
</feature>
<evidence type="ECO:0000256" key="1">
    <source>
        <dbReference type="ARBA" id="ARBA00004128"/>
    </source>
</evidence>
<feature type="transmembrane region" description="Helical" evidence="8">
    <location>
        <begin position="337"/>
        <end position="356"/>
    </location>
</feature>
<dbReference type="InterPro" id="IPR024671">
    <property type="entry name" value="Atg22-like"/>
</dbReference>
<feature type="transmembrane region" description="Helical" evidence="8">
    <location>
        <begin position="401"/>
        <end position="421"/>
    </location>
</feature>
<proteinExistence type="inferred from homology"/>
<organism evidence="9 10">
    <name type="scientific">Calocera cornea HHB12733</name>
    <dbReference type="NCBI Taxonomy" id="1353952"/>
    <lineage>
        <taxon>Eukaryota</taxon>
        <taxon>Fungi</taxon>
        <taxon>Dikarya</taxon>
        <taxon>Basidiomycota</taxon>
        <taxon>Agaricomycotina</taxon>
        <taxon>Dacrymycetes</taxon>
        <taxon>Dacrymycetales</taxon>
        <taxon>Dacrymycetaceae</taxon>
        <taxon>Calocera</taxon>
    </lineage>
</organism>
<evidence type="ECO:0000256" key="4">
    <source>
        <dbReference type="ARBA" id="ARBA00022692"/>
    </source>
</evidence>
<name>A0A165CTW2_9BASI</name>